<name>A0A2A5S4Z8_9LACT</name>
<dbReference type="PANTHER" id="PTHR34295">
    <property type="entry name" value="BIOTIN TRANSPORTER BIOY"/>
    <property type="match status" value="1"/>
</dbReference>
<comment type="caution">
    <text evidence="4">The sequence shown here is derived from an EMBL/GenBank/DDBJ whole genome shotgun (WGS) entry which is preliminary data.</text>
</comment>
<keyword evidence="3" id="KW-1133">Transmembrane helix</keyword>
<dbReference type="EMBL" id="JXJW01000003">
    <property type="protein sequence ID" value="PCS08523.1"/>
    <property type="molecule type" value="Genomic_DNA"/>
</dbReference>
<reference evidence="4 5" key="1">
    <citation type="submission" date="2014-12" db="EMBL/GenBank/DDBJ databases">
        <title>Draft genome sequences of 10 type strains of Lactococcus.</title>
        <authorList>
            <person name="Sun Z."/>
            <person name="Zhong Z."/>
            <person name="Liu W."/>
            <person name="Zhang W."/>
            <person name="Zhang H."/>
        </authorList>
    </citation>
    <scope>NUCLEOTIDE SEQUENCE [LARGE SCALE GENOMIC DNA]</scope>
    <source>
        <strain evidence="4 5">DSM 6634</strain>
    </source>
</reference>
<dbReference type="AlphaFoldDB" id="A0A2A5S4Z8"/>
<dbReference type="GO" id="GO:0015225">
    <property type="term" value="F:biotin transmembrane transporter activity"/>
    <property type="evidence" value="ECO:0007669"/>
    <property type="project" value="UniProtKB-UniRule"/>
</dbReference>
<evidence type="ECO:0000313" key="5">
    <source>
        <dbReference type="Proteomes" id="UP000218282"/>
    </source>
</evidence>
<dbReference type="InterPro" id="IPR003784">
    <property type="entry name" value="BioY"/>
</dbReference>
<evidence type="ECO:0000256" key="2">
    <source>
        <dbReference type="PIRNR" id="PIRNR016661"/>
    </source>
</evidence>
<keyword evidence="2" id="KW-0813">Transport</keyword>
<accession>A0A2A5S4Z8</accession>
<evidence type="ECO:0000256" key="1">
    <source>
        <dbReference type="ARBA" id="ARBA00010692"/>
    </source>
</evidence>
<feature type="transmembrane region" description="Helical" evidence="3">
    <location>
        <begin position="72"/>
        <end position="96"/>
    </location>
</feature>
<dbReference type="PIRSF" id="PIRSF016661">
    <property type="entry name" value="BioY"/>
    <property type="match status" value="1"/>
</dbReference>
<comment type="similarity">
    <text evidence="1 2">Belongs to the BioY family.</text>
</comment>
<proteinExistence type="inferred from homology"/>
<sequence length="205" mass="21762">MISRHLLRHQKNKKMTHNKTQRLAIIAIAAAFLAISSQITIPLPIVPLTLQTLAVGIIATVLTPLDSVLAILVYLILGAIGLPVYAGGAAGFGVILGPTGGFLIGFLFQALQVAQLSKLALLMKTARGKLALFIIANLIGTIWCLAIGTAWLAVVAHLSLQAGFKLGFLPFIIPGIVKAILAAIIGYYIRRALKTNAYFIKSTAK</sequence>
<dbReference type="Pfam" id="PF02632">
    <property type="entry name" value="BioY"/>
    <property type="match status" value="1"/>
</dbReference>
<dbReference type="Gene3D" id="1.10.1760.20">
    <property type="match status" value="1"/>
</dbReference>
<feature type="transmembrane region" description="Helical" evidence="3">
    <location>
        <begin position="166"/>
        <end position="189"/>
    </location>
</feature>
<dbReference type="PANTHER" id="PTHR34295:SF1">
    <property type="entry name" value="BIOTIN TRANSPORTER BIOY"/>
    <property type="match status" value="1"/>
</dbReference>
<feature type="transmembrane region" description="Helical" evidence="3">
    <location>
        <begin position="21"/>
        <end position="39"/>
    </location>
</feature>
<protein>
    <recommendedName>
        <fullName evidence="2">Biotin transporter</fullName>
    </recommendedName>
</protein>
<keyword evidence="3" id="KW-0812">Transmembrane</keyword>
<dbReference type="GO" id="GO:0005886">
    <property type="term" value="C:plasma membrane"/>
    <property type="evidence" value="ECO:0007669"/>
    <property type="project" value="UniProtKB-SubCell"/>
</dbReference>
<evidence type="ECO:0000313" key="4">
    <source>
        <dbReference type="EMBL" id="PCS08523.1"/>
    </source>
</evidence>
<keyword evidence="2" id="KW-1003">Cell membrane</keyword>
<evidence type="ECO:0000256" key="3">
    <source>
        <dbReference type="SAM" id="Phobius"/>
    </source>
</evidence>
<keyword evidence="2 3" id="KW-0472">Membrane</keyword>
<organism evidence="4 5">
    <name type="scientific">Pseudolactococcus piscium</name>
    <dbReference type="NCBI Taxonomy" id="1364"/>
    <lineage>
        <taxon>Bacteria</taxon>
        <taxon>Bacillati</taxon>
        <taxon>Bacillota</taxon>
        <taxon>Bacilli</taxon>
        <taxon>Lactobacillales</taxon>
        <taxon>Streptococcaceae</taxon>
        <taxon>Pseudolactococcus</taxon>
    </lineage>
</organism>
<gene>
    <name evidence="4" type="ORF">RU86_GL001548</name>
</gene>
<feature type="transmembrane region" description="Helical" evidence="3">
    <location>
        <begin position="45"/>
        <end position="65"/>
    </location>
</feature>
<feature type="transmembrane region" description="Helical" evidence="3">
    <location>
        <begin position="130"/>
        <end position="154"/>
    </location>
</feature>
<comment type="subcellular location">
    <subcellularLocation>
        <location evidence="2">Cell membrane</location>
        <topology evidence="2">Multi-pass membrane protein</topology>
    </subcellularLocation>
</comment>
<feature type="transmembrane region" description="Helical" evidence="3">
    <location>
        <begin position="102"/>
        <end position="123"/>
    </location>
</feature>
<dbReference type="Proteomes" id="UP000218282">
    <property type="component" value="Unassembled WGS sequence"/>
</dbReference>
<keyword evidence="5" id="KW-1185">Reference proteome</keyword>